<evidence type="ECO:0000313" key="4">
    <source>
        <dbReference type="Proteomes" id="UP000229782"/>
    </source>
</evidence>
<comment type="caution">
    <text evidence="3">The sequence shown here is derived from an EMBL/GenBank/DDBJ whole genome shotgun (WGS) entry which is preliminary data.</text>
</comment>
<accession>A0A2H0N268</accession>
<reference evidence="3 4" key="1">
    <citation type="submission" date="2017-09" db="EMBL/GenBank/DDBJ databases">
        <title>Depth-based differentiation of microbial function through sediment-hosted aquifers and enrichment of novel symbionts in the deep terrestrial subsurface.</title>
        <authorList>
            <person name="Probst A.J."/>
            <person name="Ladd B."/>
            <person name="Jarett J.K."/>
            <person name="Geller-Mcgrath D.E."/>
            <person name="Sieber C.M."/>
            <person name="Emerson J.B."/>
            <person name="Anantharaman K."/>
            <person name="Thomas B.C."/>
            <person name="Malmstrom R."/>
            <person name="Stieglmeier M."/>
            <person name="Klingl A."/>
            <person name="Woyke T."/>
            <person name="Ryan C.M."/>
            <person name="Banfield J.F."/>
        </authorList>
    </citation>
    <scope>NUCLEOTIDE SEQUENCE [LARGE SCALE GENOMIC DNA]</scope>
    <source>
        <strain evidence="3">CG11_big_fil_rev_8_21_14_0_20_43_7</strain>
    </source>
</reference>
<protein>
    <submittedName>
        <fullName evidence="3">Excinuclease ABC subunit C</fullName>
    </submittedName>
</protein>
<name>A0A2H0N268_9BACT</name>
<dbReference type="AlphaFoldDB" id="A0A2H0N268"/>
<evidence type="ECO:0000313" key="3">
    <source>
        <dbReference type="EMBL" id="PIR02989.1"/>
    </source>
</evidence>
<feature type="domain" description="GIY-YIG" evidence="2">
    <location>
        <begin position="1"/>
        <end position="78"/>
    </location>
</feature>
<dbReference type="PANTHER" id="PTHR34477:SF1">
    <property type="entry name" value="UPF0213 PROTEIN YHBQ"/>
    <property type="match status" value="1"/>
</dbReference>
<proteinExistence type="inferred from homology"/>
<dbReference type="Pfam" id="PF01541">
    <property type="entry name" value="GIY-YIG"/>
    <property type="match status" value="1"/>
</dbReference>
<dbReference type="Proteomes" id="UP000229782">
    <property type="component" value="Unassembled WGS sequence"/>
</dbReference>
<dbReference type="PROSITE" id="PS50164">
    <property type="entry name" value="GIY_YIG"/>
    <property type="match status" value="1"/>
</dbReference>
<dbReference type="InterPro" id="IPR000305">
    <property type="entry name" value="GIY-YIG_endonuc"/>
</dbReference>
<evidence type="ECO:0000256" key="1">
    <source>
        <dbReference type="ARBA" id="ARBA00007435"/>
    </source>
</evidence>
<gene>
    <name evidence="3" type="ORF">COV60_02735</name>
</gene>
<dbReference type="InterPro" id="IPR035901">
    <property type="entry name" value="GIY-YIG_endonuc_sf"/>
</dbReference>
<evidence type="ECO:0000259" key="2">
    <source>
        <dbReference type="PROSITE" id="PS50164"/>
    </source>
</evidence>
<dbReference type="PANTHER" id="PTHR34477">
    <property type="entry name" value="UPF0213 PROTEIN YHBQ"/>
    <property type="match status" value="1"/>
</dbReference>
<dbReference type="InterPro" id="IPR050190">
    <property type="entry name" value="UPF0213_domain"/>
</dbReference>
<dbReference type="Gene3D" id="3.40.1440.10">
    <property type="entry name" value="GIY-YIG endonuclease"/>
    <property type="match status" value="1"/>
</dbReference>
<sequence length="82" mass="9822">MFYTYLLQSEKDDGFYIGSTGDLKRRFQEHTEGKVTSTCNRRPLRLCYYESYSEEWLAKEREKKLKQFGSAYTALLKRLGYK</sequence>
<comment type="similarity">
    <text evidence="1">Belongs to the UPF0213 family.</text>
</comment>
<organism evidence="3 4">
    <name type="scientific">Candidatus Magasanikbacteria bacterium CG11_big_fil_rev_8_21_14_0_20_43_7</name>
    <dbReference type="NCBI Taxonomy" id="1974654"/>
    <lineage>
        <taxon>Bacteria</taxon>
        <taxon>Candidatus Magasanikiibacteriota</taxon>
    </lineage>
</organism>
<dbReference type="EMBL" id="PCWM01000064">
    <property type="protein sequence ID" value="PIR02989.1"/>
    <property type="molecule type" value="Genomic_DNA"/>
</dbReference>
<dbReference type="SUPFAM" id="SSF82771">
    <property type="entry name" value="GIY-YIG endonuclease"/>
    <property type="match status" value="1"/>
</dbReference>